<evidence type="ECO:0000256" key="8">
    <source>
        <dbReference type="ARBA" id="ARBA00023136"/>
    </source>
</evidence>
<dbReference type="PANTHER" id="PTHR38340:SF1">
    <property type="entry name" value="S-LAYER PROTEIN"/>
    <property type="match status" value="1"/>
</dbReference>
<dbReference type="SUPFAM" id="SSF51120">
    <property type="entry name" value="beta-Roll"/>
    <property type="match status" value="8"/>
</dbReference>
<reference evidence="10 11" key="1">
    <citation type="submission" date="2019-09" db="EMBL/GenBank/DDBJ databases">
        <authorList>
            <person name="Chandra G."/>
            <person name="Truman W A."/>
        </authorList>
    </citation>
    <scope>NUCLEOTIDE SEQUENCE [LARGE SCALE GENOMIC DNA]</scope>
    <source>
        <strain evidence="10">PS712</strain>
    </source>
</reference>
<proteinExistence type="predicted"/>
<dbReference type="InterPro" id="IPR001343">
    <property type="entry name" value="Hemolysn_Ca-bd"/>
</dbReference>
<dbReference type="GO" id="GO:0090729">
    <property type="term" value="F:toxin activity"/>
    <property type="evidence" value="ECO:0007669"/>
    <property type="project" value="UniProtKB-KW"/>
</dbReference>
<feature type="compositionally biased region" description="Low complexity" evidence="9">
    <location>
        <begin position="1342"/>
        <end position="1355"/>
    </location>
</feature>
<gene>
    <name evidence="10" type="ORF">PS712_00665</name>
</gene>
<evidence type="ECO:0000256" key="3">
    <source>
        <dbReference type="ARBA" id="ARBA00022525"/>
    </source>
</evidence>
<evidence type="ECO:0000256" key="7">
    <source>
        <dbReference type="ARBA" id="ARBA00023026"/>
    </source>
</evidence>
<evidence type="ECO:0000256" key="9">
    <source>
        <dbReference type="SAM" id="MobiDB-lite"/>
    </source>
</evidence>
<keyword evidence="3" id="KW-0964">Secreted</keyword>
<feature type="region of interest" description="Disordered" evidence="9">
    <location>
        <begin position="1339"/>
        <end position="1370"/>
    </location>
</feature>
<dbReference type="PANTHER" id="PTHR38340">
    <property type="entry name" value="S-LAYER PROTEIN"/>
    <property type="match status" value="1"/>
</dbReference>
<evidence type="ECO:0000256" key="1">
    <source>
        <dbReference type="ARBA" id="ARBA00004370"/>
    </source>
</evidence>
<dbReference type="InterPro" id="IPR003995">
    <property type="entry name" value="RTX_toxin_determinant-A"/>
</dbReference>
<dbReference type="EMBL" id="CABVIB010000002">
    <property type="protein sequence ID" value="VVN74878.1"/>
    <property type="molecule type" value="Genomic_DNA"/>
</dbReference>
<dbReference type="Gene3D" id="2.150.10.10">
    <property type="entry name" value="Serralysin-like metalloprotease, C-terminal"/>
    <property type="match status" value="11"/>
</dbReference>
<evidence type="ECO:0000256" key="4">
    <source>
        <dbReference type="ARBA" id="ARBA00022656"/>
    </source>
</evidence>
<protein>
    <recommendedName>
        <fullName evidence="12">Calcium-binding protein</fullName>
    </recommendedName>
</protein>
<dbReference type="OrthoDB" id="1676884at2"/>
<dbReference type="GO" id="GO:0005509">
    <property type="term" value="F:calcium ion binding"/>
    <property type="evidence" value="ECO:0007669"/>
    <property type="project" value="InterPro"/>
</dbReference>
<comment type="subcellular location">
    <subcellularLocation>
        <location evidence="1">Membrane</location>
    </subcellularLocation>
    <subcellularLocation>
        <location evidence="2">Secreted</location>
    </subcellularLocation>
</comment>
<evidence type="ECO:0000256" key="6">
    <source>
        <dbReference type="ARBA" id="ARBA00022837"/>
    </source>
</evidence>
<dbReference type="Proteomes" id="UP000326018">
    <property type="component" value="Unassembled WGS sequence"/>
</dbReference>
<sequence>MSYVFSFSEREGILKAADLCTGFKLVASSYKAISRSGTSCAPLYGVLSDILKERINGRHRFDDRVMGDFKSARLWLDVAFDANGGVGVYSALIRAYTLRQGKLRLKKKLGKGLMQKASNQVAANFINALVEGSERDNLEPWTLPSIDQIASIDARAVGEVLFQDDLGKNDTAASRNAGWSGTIAFSLLGGEWPYETWRLISAGDPSSELKGNHDKAKVNRLDDYKNILFAIDSYNSALKAVVKNFGFNTLDSLFSVFPEQINVALQSGNINPLIQSVVKNTPISPTVDLILRHGSNEFLDMLRRIYQGSSDFAPTTDGTFAANAYAFFSTFSVDQSQSIVVKTVGEYGSVSALGEFASEATPTAMSLRNALKFLSEVVIELDNFSGRGLELYNPQTGVGVLTERWLSDRADMLGRLIARTNGSFGENTLQAFSYSDIASGKQAPMSMGVANPLIIFGDDGGRSLSGVSNKDHLFGGAGDDRISGFAGNDYVEGGGGNDEITGGDGNDALHGMEGDDTLVGGKGSDVLIGGVGHDTYEFLSGDGMDQIFDLDANGRILINGVPISIAQRAMPLGNTWITQDGKTTLTLSDGIADQTLTIQYGEVDQVVVKNYTPGMLGINLSDYTSENLSAPALTIVGDFQAIDTDPDVPGDQFSYDDLGNVIVEHALDINRADVLHGSPKDDVLIGGGGSDQLFGKGGNDSLFGNQRLTIEQAFASATGKGTGTRGDWLDGGQGDDLLLGTNAKNVLLGGNGNDTLIGGASDDSLSGDSVTGALSEDWDFKRVDVALGGNVLSVRNIFSNASPVTPEVGGNDVLYGQGGRDFLNGDWGDDLLDGGTQDDVLAGDGGNDTLRGGEDNDLLWGDNLDWVGGLQSKYHGNDLLDGGSGNDVLAGNGGSDVLFGGAGNDELTGDDPVLQGIDGDAADFFGNDFLDGGAGDDKLQGGGADDTLYGGAGNDVLSGDYGEHPIRYQGNDYLDGGDGDDTLRGMGGCDILIGGEGADNLDGDVHNLQPGGVNDDYIEGGAGNDTLWGGLGADTLYGGADDDTLVGDYADGSEVGHGADYLNGGSGNDLLLGGAGDDALIGGPGVDKLFGGSGDNLFDGGAGNDYLEGQGGDDIFHFGMGDGLDVITDAGGKNILKFGAGFSVSELKVDLIVIDTGPALRLSNGLGDAFLIKDYQKWNESSFSFPDGGVLSFQDVMKILNNPEYISELRLPQILMRGVGSDELAESVDEEVRSGEVVDSDHNPVDEIRAVSLPKEKHFDEVAEGKSWDKKFISKMVERHAVFGLSPGATLNKEGAWTKTYINDYPSEYSEHAKVDAEIFQVGTYSEVPSWMKAESGRAVLSQRSSESTTSNESRPIFSGGHKSNTSKEPKYYRSGSIHSGFAIGAGDVVVEDKNESGVIKGWFVYPAGSFSGGVTLYKDFVWSTTVETTRHQVVQGDDIGGRVNLETGNIYHGGAGDDLVVTYINPRIRYGNPEDGFPGALLSGGAGDDILLGSRGDDFLISGSGNDYLYGEDGQDAYIVGEHPGATTIVADMVNPVFQRPEVGLTGWLVDFHGKNDQDTVILPEGASLQTLQLNWGAALIEAVNTALDPKPKQTSSYIAPRCQMLYTTLDISWGTSQSVRVVMPNSGDPIGSGIESIQFSDGSTISLEMLITNPKLGEAPDVYTHGIQINNAPVVNSFRADKLLPLVGGPGKDILSGSGVIRGMGGDDLISGGAGDDILWGGPGDDTLSGGDGNDVYKYDESGQDIIINSGGGNDVVDFSEMGIHIYQLRFHRDNDDLVIMVNFGMSSKTRIVNHFVGGDSAISFVRVEEQGVQKDYSASQIAEMLHPLPPPEDIGAIASLGGEDASHAITQMIKFYGLDVYY</sequence>
<evidence type="ECO:0000256" key="5">
    <source>
        <dbReference type="ARBA" id="ARBA00022737"/>
    </source>
</evidence>
<keyword evidence="6" id="KW-0106">Calcium</keyword>
<organism evidence="10 11">
    <name type="scientific">Pseudomonas fluorescens</name>
    <dbReference type="NCBI Taxonomy" id="294"/>
    <lineage>
        <taxon>Bacteria</taxon>
        <taxon>Pseudomonadati</taxon>
        <taxon>Pseudomonadota</taxon>
        <taxon>Gammaproteobacteria</taxon>
        <taxon>Pseudomonadales</taxon>
        <taxon>Pseudomonadaceae</taxon>
        <taxon>Pseudomonas</taxon>
    </lineage>
</organism>
<keyword evidence="8" id="KW-0472">Membrane</keyword>
<dbReference type="PROSITE" id="PS00330">
    <property type="entry name" value="HEMOLYSIN_CALCIUM"/>
    <property type="match status" value="9"/>
</dbReference>
<evidence type="ECO:0000313" key="10">
    <source>
        <dbReference type="EMBL" id="VVN74878.1"/>
    </source>
</evidence>
<dbReference type="PRINTS" id="PR00313">
    <property type="entry name" value="CABNDNGRPT"/>
</dbReference>
<keyword evidence="4" id="KW-0800">Toxin</keyword>
<evidence type="ECO:0008006" key="12">
    <source>
        <dbReference type="Google" id="ProtNLM"/>
    </source>
</evidence>
<dbReference type="Pfam" id="PF00353">
    <property type="entry name" value="HemolysinCabind"/>
    <property type="match status" value="13"/>
</dbReference>
<dbReference type="GO" id="GO:0016020">
    <property type="term" value="C:membrane"/>
    <property type="evidence" value="ECO:0007669"/>
    <property type="project" value="UniProtKB-SubCell"/>
</dbReference>
<evidence type="ECO:0000313" key="11">
    <source>
        <dbReference type="Proteomes" id="UP000326018"/>
    </source>
</evidence>
<dbReference type="PRINTS" id="PR01488">
    <property type="entry name" value="RTXTOXINA"/>
</dbReference>
<keyword evidence="5" id="KW-0677">Repeat</keyword>
<evidence type="ECO:0000256" key="2">
    <source>
        <dbReference type="ARBA" id="ARBA00004613"/>
    </source>
</evidence>
<dbReference type="GO" id="GO:0005576">
    <property type="term" value="C:extracellular region"/>
    <property type="evidence" value="ECO:0007669"/>
    <property type="project" value="UniProtKB-SubCell"/>
</dbReference>
<name>A0A5E7A765_PSEFL</name>
<keyword evidence="7" id="KW-0843">Virulence</keyword>
<feature type="region of interest" description="Disordered" evidence="9">
    <location>
        <begin position="834"/>
        <end position="854"/>
    </location>
</feature>
<accession>A0A5E7A765</accession>
<dbReference type="InterPro" id="IPR011049">
    <property type="entry name" value="Serralysin-like_metalloprot_C"/>
</dbReference>
<dbReference type="InterPro" id="IPR050557">
    <property type="entry name" value="RTX_toxin/Mannuronan_C5-epim"/>
</dbReference>
<dbReference type="InterPro" id="IPR018511">
    <property type="entry name" value="Hemolysin-typ_Ca-bd_CS"/>
</dbReference>